<sequence length="280" mass="28876">MTTESQRPLVDSAWLKGALNRPDLVILDVRTPPAGGFIPGSIHSDYAKAGWRATVDGVPGLLPDTAVLEGLIGGLGIGNGDHVVLVSSGLSAADMGNATRVYWTFKTLGHDRVSVLDGGFAAWSDAGNPVATTAATRPAATFTAAPREDWRAPLPVVEAAVAGGSVPLLDSRSTEQFEGKAKSPQARIPGTLPGAVLIENSAFYSAAEKRFLPADAVKAVADQAGTGDATITFCNTGHLASVSWFALSEVAGIDGVRLYDGSMSEWTADPARPVKNGPAA</sequence>
<evidence type="ECO:0000313" key="4">
    <source>
        <dbReference type="Proteomes" id="UP000215367"/>
    </source>
</evidence>
<organism evidence="3 4">
    <name type="scientific">Azospirillum brasilense</name>
    <dbReference type="NCBI Taxonomy" id="192"/>
    <lineage>
        <taxon>Bacteria</taxon>
        <taxon>Pseudomonadati</taxon>
        <taxon>Pseudomonadota</taxon>
        <taxon>Alphaproteobacteria</taxon>
        <taxon>Rhodospirillales</taxon>
        <taxon>Azospirillaceae</taxon>
        <taxon>Azospirillum</taxon>
    </lineage>
</organism>
<dbReference type="PANTHER" id="PTHR43855">
    <property type="entry name" value="THIOSULFATE SULFURTRANSFERASE"/>
    <property type="match status" value="1"/>
</dbReference>
<proteinExistence type="predicted"/>
<dbReference type="PANTHER" id="PTHR43855:SF1">
    <property type="entry name" value="THIOSULFATE SULFURTRANSFERASE"/>
    <property type="match status" value="1"/>
</dbReference>
<dbReference type="InterPro" id="IPR051126">
    <property type="entry name" value="Thiosulfate_sulfurtransferase"/>
</dbReference>
<comment type="caution">
    <text evidence="3">The sequence shown here is derived from an EMBL/GenBank/DDBJ whole genome shotgun (WGS) entry which is preliminary data.</text>
</comment>
<accession>A0A235H654</accession>
<name>A0A235H654_AZOBR</name>
<evidence type="ECO:0000256" key="1">
    <source>
        <dbReference type="ARBA" id="ARBA00022737"/>
    </source>
</evidence>
<evidence type="ECO:0000313" key="3">
    <source>
        <dbReference type="EMBL" id="OYD81286.1"/>
    </source>
</evidence>
<reference evidence="3 4" key="1">
    <citation type="submission" date="2017-07" db="EMBL/GenBank/DDBJ databases">
        <title>Whole genome sequence of Azospirillum brasilense 2A1, a potential biofertilizer strain.</title>
        <authorList>
            <person name="Fontana C.A."/>
            <person name="Toffoli L.M."/>
            <person name="Salazar S.M."/>
            <person name="Puglisi E."/>
            <person name="Pedraza R."/>
            <person name="Bassi D."/>
            <person name="Cocconcelli P.S."/>
        </authorList>
    </citation>
    <scope>NUCLEOTIDE SEQUENCE [LARGE SCALE GENOMIC DNA]</scope>
    <source>
        <strain evidence="3 4">2A1</strain>
    </source>
</reference>
<dbReference type="InterPro" id="IPR036873">
    <property type="entry name" value="Rhodanese-like_dom_sf"/>
</dbReference>
<dbReference type="InterPro" id="IPR001763">
    <property type="entry name" value="Rhodanese-like_dom"/>
</dbReference>
<feature type="domain" description="Rhodanese" evidence="2">
    <location>
        <begin position="162"/>
        <end position="275"/>
    </location>
</feature>
<keyword evidence="3" id="KW-0808">Transferase</keyword>
<dbReference type="Pfam" id="PF00581">
    <property type="entry name" value="Rhodanese"/>
    <property type="match status" value="2"/>
</dbReference>
<dbReference type="RefSeq" id="WP_094306481.1">
    <property type="nucleotide sequence ID" value="NZ_NOWT01000036.1"/>
</dbReference>
<dbReference type="SMART" id="SM00450">
    <property type="entry name" value="RHOD"/>
    <property type="match status" value="2"/>
</dbReference>
<protein>
    <submittedName>
        <fullName evidence="3">Sulfurtransferase</fullName>
    </submittedName>
</protein>
<feature type="domain" description="Rhodanese" evidence="2">
    <location>
        <begin position="20"/>
        <end position="132"/>
    </location>
</feature>
<dbReference type="CDD" id="cd01448">
    <property type="entry name" value="TST_Repeat_1"/>
    <property type="match status" value="1"/>
</dbReference>
<dbReference type="Gene3D" id="3.40.250.10">
    <property type="entry name" value="Rhodanese-like domain"/>
    <property type="match status" value="2"/>
</dbReference>
<dbReference type="Proteomes" id="UP000215367">
    <property type="component" value="Unassembled WGS sequence"/>
</dbReference>
<dbReference type="GO" id="GO:0016740">
    <property type="term" value="F:transferase activity"/>
    <property type="evidence" value="ECO:0007669"/>
    <property type="project" value="UniProtKB-KW"/>
</dbReference>
<keyword evidence="1" id="KW-0677">Repeat</keyword>
<dbReference type="PROSITE" id="PS50206">
    <property type="entry name" value="RHODANESE_3"/>
    <property type="match status" value="2"/>
</dbReference>
<evidence type="ECO:0000259" key="2">
    <source>
        <dbReference type="PROSITE" id="PS50206"/>
    </source>
</evidence>
<gene>
    <name evidence="3" type="ORF">CHT98_26975</name>
</gene>
<dbReference type="SUPFAM" id="SSF52821">
    <property type="entry name" value="Rhodanese/Cell cycle control phosphatase"/>
    <property type="match status" value="2"/>
</dbReference>
<dbReference type="AlphaFoldDB" id="A0A235H654"/>
<dbReference type="EMBL" id="NOWT01000036">
    <property type="protein sequence ID" value="OYD81286.1"/>
    <property type="molecule type" value="Genomic_DNA"/>
</dbReference>